<dbReference type="Gene3D" id="3.40.630.40">
    <property type="entry name" value="Zn-dependent exopeptidases"/>
    <property type="match status" value="1"/>
</dbReference>
<dbReference type="PANTHER" id="PTHR30404:SF0">
    <property type="entry name" value="N-ACETYLMURAMOYL-L-ALANINE AMIDASE AMIC"/>
    <property type="match status" value="1"/>
</dbReference>
<organism evidence="4 5">
    <name type="scientific">Candidatus Galligastranaerophilus intestinavium</name>
    <dbReference type="NCBI Taxonomy" id="2840836"/>
    <lineage>
        <taxon>Bacteria</taxon>
        <taxon>Candidatus Galligastranaerophilus</taxon>
    </lineage>
</organism>
<evidence type="ECO:0000313" key="4">
    <source>
        <dbReference type="EMBL" id="HIS73449.1"/>
    </source>
</evidence>
<reference evidence="4" key="2">
    <citation type="journal article" date="2021" name="PeerJ">
        <title>Extensive microbial diversity within the chicken gut microbiome revealed by metagenomics and culture.</title>
        <authorList>
            <person name="Gilroy R."/>
            <person name="Ravi A."/>
            <person name="Getino M."/>
            <person name="Pursley I."/>
            <person name="Horton D.L."/>
            <person name="Alikhan N.F."/>
            <person name="Baker D."/>
            <person name="Gharbi K."/>
            <person name="Hall N."/>
            <person name="Watson M."/>
            <person name="Adriaenssens E.M."/>
            <person name="Foster-Nyarko E."/>
            <person name="Jarju S."/>
            <person name="Secka A."/>
            <person name="Antonio M."/>
            <person name="Oren A."/>
            <person name="Chaudhuri R.R."/>
            <person name="La Ragione R."/>
            <person name="Hildebrand F."/>
            <person name="Pallen M.J."/>
        </authorList>
    </citation>
    <scope>NUCLEOTIDE SEQUENCE</scope>
    <source>
        <strain evidence="4">CHK152-2871</strain>
    </source>
</reference>
<name>A0A9D1JWI4_9BACT</name>
<dbReference type="EMBL" id="DVJQ01000002">
    <property type="protein sequence ID" value="HIS73449.1"/>
    <property type="molecule type" value="Genomic_DNA"/>
</dbReference>
<accession>A0A9D1JWI4</accession>
<evidence type="ECO:0000259" key="3">
    <source>
        <dbReference type="SMART" id="SM00646"/>
    </source>
</evidence>
<evidence type="ECO:0000256" key="1">
    <source>
        <dbReference type="ARBA" id="ARBA00022801"/>
    </source>
</evidence>
<dbReference type="GO" id="GO:0009253">
    <property type="term" value="P:peptidoglycan catabolic process"/>
    <property type="evidence" value="ECO:0007669"/>
    <property type="project" value="InterPro"/>
</dbReference>
<proteinExistence type="predicted"/>
<dbReference type="InterPro" id="IPR002508">
    <property type="entry name" value="MurNAc-LAA_cat"/>
</dbReference>
<keyword evidence="2" id="KW-0732">Signal</keyword>
<dbReference type="SMART" id="SM00646">
    <property type="entry name" value="Ami_3"/>
    <property type="match status" value="1"/>
</dbReference>
<keyword evidence="1" id="KW-0378">Hydrolase</keyword>
<dbReference type="Proteomes" id="UP000886865">
    <property type="component" value="Unassembled WGS sequence"/>
</dbReference>
<dbReference type="CDD" id="cd02696">
    <property type="entry name" value="MurNAc-LAA"/>
    <property type="match status" value="1"/>
</dbReference>
<dbReference type="AlphaFoldDB" id="A0A9D1JWI4"/>
<feature type="chain" id="PRO_5038339258" evidence="2">
    <location>
        <begin position="21"/>
        <end position="390"/>
    </location>
</feature>
<evidence type="ECO:0000313" key="5">
    <source>
        <dbReference type="Proteomes" id="UP000886865"/>
    </source>
</evidence>
<protein>
    <submittedName>
        <fullName evidence="4">N-acetylmuramoyl-L-alanine amidase</fullName>
    </submittedName>
</protein>
<evidence type="ECO:0000256" key="2">
    <source>
        <dbReference type="SAM" id="SignalP"/>
    </source>
</evidence>
<dbReference type="Pfam" id="PF01520">
    <property type="entry name" value="Amidase_3"/>
    <property type="match status" value="1"/>
</dbReference>
<gene>
    <name evidence="4" type="ORF">IAA86_00325</name>
</gene>
<dbReference type="PANTHER" id="PTHR30404">
    <property type="entry name" value="N-ACETYLMURAMOYL-L-ALANINE AMIDASE"/>
    <property type="match status" value="1"/>
</dbReference>
<dbReference type="InterPro" id="IPR050695">
    <property type="entry name" value="N-acetylmuramoyl_amidase_3"/>
</dbReference>
<dbReference type="GO" id="GO:0030288">
    <property type="term" value="C:outer membrane-bounded periplasmic space"/>
    <property type="evidence" value="ECO:0007669"/>
    <property type="project" value="TreeGrafter"/>
</dbReference>
<dbReference type="SUPFAM" id="SSF53187">
    <property type="entry name" value="Zn-dependent exopeptidases"/>
    <property type="match status" value="1"/>
</dbReference>
<feature type="signal peptide" evidence="2">
    <location>
        <begin position="1"/>
        <end position="20"/>
    </location>
</feature>
<comment type="caution">
    <text evidence="4">The sequence shown here is derived from an EMBL/GenBank/DDBJ whole genome shotgun (WGS) entry which is preliminary data.</text>
</comment>
<feature type="domain" description="MurNAc-LAA" evidence="3">
    <location>
        <begin position="269"/>
        <end position="381"/>
    </location>
</feature>
<sequence>MKKFLFLAGLFLFSFSSAFAIEDLENVGIAKYAVIEAKSDYSPIRVAPDVNAARFSHIRKGFVLYADKQNKDFYRVDLGLDKPFWIEKKYSDVQAVIENKHIVEIDEIKFSEDKDKYEIFIPANIQNAYSFKEVPDGLLFCLYDVKVKDLTIKDKRGAFSVIPVDNNILKIKYITPALFGYDVIPHKKGLVVQIKKIPKINRKKPLKGIKVALDAGHGGLESGVCANGLEEKDVNLKIAKQMKKALSKKGAKVYMTRKKDKYVPLYDRVAFANKKEADILISIHQNSLPNPKDVIYKHGAGTYYYNEQSKSLAQNIQKEVLKFSKFRDDGVNYASFALTRPTSPVSVLLECGYLIDKNEAQKLSDKKFQKGYSKAFADGVENYLRYIVVF</sequence>
<reference evidence="4" key="1">
    <citation type="submission" date="2020-10" db="EMBL/GenBank/DDBJ databases">
        <authorList>
            <person name="Gilroy R."/>
        </authorList>
    </citation>
    <scope>NUCLEOTIDE SEQUENCE</scope>
    <source>
        <strain evidence="4">CHK152-2871</strain>
    </source>
</reference>
<dbReference type="GO" id="GO:0008745">
    <property type="term" value="F:N-acetylmuramoyl-L-alanine amidase activity"/>
    <property type="evidence" value="ECO:0007669"/>
    <property type="project" value="InterPro"/>
</dbReference>